<feature type="region of interest" description="Disordered" evidence="1">
    <location>
        <begin position="11"/>
        <end position="37"/>
    </location>
</feature>
<evidence type="ECO:0000313" key="3">
    <source>
        <dbReference type="Proteomes" id="UP000320284"/>
    </source>
</evidence>
<keyword evidence="3" id="KW-1185">Reference proteome</keyword>
<organism evidence="2 3">
    <name type="scientific">Gordonia phage Sekhmet</name>
    <dbReference type="NCBI Taxonomy" id="2591209"/>
    <lineage>
        <taxon>Viruses</taxon>
        <taxon>Duplodnaviria</taxon>
        <taxon>Heunggongvirae</taxon>
        <taxon>Uroviricota</taxon>
        <taxon>Caudoviricetes</taxon>
        <taxon>Beenievirus</taxon>
        <taxon>Beenievirus sekhmet</taxon>
    </lineage>
</organism>
<accession>A0A514DID2</accession>
<protein>
    <submittedName>
        <fullName evidence="2">Uncharacterized protein</fullName>
    </submittedName>
</protein>
<gene>
    <name evidence="2" type="primary">34</name>
    <name evidence="2" type="ORF">SEA_SEKHMET_34</name>
</gene>
<evidence type="ECO:0000313" key="2">
    <source>
        <dbReference type="EMBL" id="QDH93372.1"/>
    </source>
</evidence>
<dbReference type="RefSeq" id="YP_010654122.1">
    <property type="nucleotide sequence ID" value="NC_070807.1"/>
</dbReference>
<name>A0A514DID2_9CAUD</name>
<dbReference type="EMBL" id="MK937609">
    <property type="protein sequence ID" value="QDH93372.1"/>
    <property type="molecule type" value="Genomic_DNA"/>
</dbReference>
<reference evidence="2 3" key="1">
    <citation type="submission" date="2019-05" db="EMBL/GenBank/DDBJ databases">
        <authorList>
            <person name="Bortz R.L."/>
            <person name="Chamarti P."/>
            <person name="Chen A."/>
            <person name="Green M."/>
            <person name="Imtiaz R.Z."/>
            <person name="Johnson B."/>
            <person name="Patel V."/>
            <person name="Skrocki B.M."/>
            <person name="Butela K.A."/>
            <person name="Garlena R.A."/>
            <person name="Russell D.A."/>
            <person name="Pope W.H."/>
            <person name="Jacobs-Sera D."/>
            <person name="Hatfull G.F."/>
        </authorList>
    </citation>
    <scope>NUCLEOTIDE SEQUENCE [LARGE SCALE GENOMIC DNA]</scope>
</reference>
<dbReference type="GeneID" id="77929966"/>
<dbReference type="KEGG" id="vg:77929966"/>
<proteinExistence type="predicted"/>
<sequence>MMVRTPYHRLMATTSTDQRAVEQSSIDRDEPNTARSATDDEFFAAYAREKQRWTGLLDRLK</sequence>
<feature type="compositionally biased region" description="Polar residues" evidence="1">
    <location>
        <begin position="12"/>
        <end position="24"/>
    </location>
</feature>
<dbReference type="Proteomes" id="UP000320284">
    <property type="component" value="Segment"/>
</dbReference>
<evidence type="ECO:0000256" key="1">
    <source>
        <dbReference type="SAM" id="MobiDB-lite"/>
    </source>
</evidence>